<dbReference type="Pfam" id="PF01422">
    <property type="entry name" value="zf-NF-X1"/>
    <property type="match status" value="7"/>
</dbReference>
<comment type="caution">
    <text evidence="14">The sequence shown here is derived from an EMBL/GenBank/DDBJ whole genome shotgun (WGS) entry which is preliminary data.</text>
</comment>
<evidence type="ECO:0000259" key="13">
    <source>
        <dbReference type="PROSITE" id="PS51061"/>
    </source>
</evidence>
<dbReference type="OMA" id="KCAAVCH"/>
<reference evidence="14 15" key="1">
    <citation type="submission" date="2015-12" db="EMBL/GenBank/DDBJ databases">
        <title>The genome of Folsomia candida.</title>
        <authorList>
            <person name="Faddeeva A."/>
            <person name="Derks M.F."/>
            <person name="Anvar Y."/>
            <person name="Smit S."/>
            <person name="Van Straalen N."/>
            <person name="Roelofs D."/>
        </authorList>
    </citation>
    <scope>NUCLEOTIDE SEQUENCE [LARGE SCALE GENOMIC DNA]</scope>
    <source>
        <strain evidence="14 15">VU population</strain>
        <tissue evidence="14">Whole body</tissue>
    </source>
</reference>
<evidence type="ECO:0000256" key="10">
    <source>
        <dbReference type="PROSITE-ProRule" id="PRU00175"/>
    </source>
</evidence>
<evidence type="ECO:0000256" key="4">
    <source>
        <dbReference type="ARBA" id="ARBA00022737"/>
    </source>
</evidence>
<accession>A0A226DQ05</accession>
<keyword evidence="7" id="KW-0805">Transcription regulation</keyword>
<dbReference type="GO" id="GO:0000981">
    <property type="term" value="F:DNA-binding transcription factor activity, RNA polymerase II-specific"/>
    <property type="evidence" value="ECO:0007669"/>
    <property type="project" value="TreeGrafter"/>
</dbReference>
<evidence type="ECO:0000259" key="12">
    <source>
        <dbReference type="PROSITE" id="PS50089"/>
    </source>
</evidence>
<evidence type="ECO:0000256" key="7">
    <source>
        <dbReference type="ARBA" id="ARBA00023015"/>
    </source>
</evidence>
<gene>
    <name evidence="14" type="ORF">Fcan01_18543</name>
</gene>
<dbReference type="AlphaFoldDB" id="A0A226DQ05"/>
<evidence type="ECO:0000256" key="9">
    <source>
        <dbReference type="ARBA" id="ARBA00023242"/>
    </source>
</evidence>
<dbReference type="GO" id="GO:0000122">
    <property type="term" value="P:negative regulation of transcription by RNA polymerase II"/>
    <property type="evidence" value="ECO:0007669"/>
    <property type="project" value="TreeGrafter"/>
</dbReference>
<sequence length="979" mass="108186">MSFENGVFLPDPDPPPLISPSARGRRQGGSGAGGHRGSRPRQNHHSRSPRSIHHASEDIDHQQQQQTTMNGMFSFNPDAPSFQPFVTGTSSTSQNRNYAAPSSRQRPAVATFQSNPKSRGFLDILRKDNNNHKHRKGGGTGSSCDKEDDDNGPDGPDRDELSHRRKPTSRDQKPDIRNQRERLTDQLGRNAYDCMICVERVRRGWSIWSCMKCFNVFHLKCVSTWALSSKDEVGWRCPGCQSYYEDVPHEYRCFCGKTKNPENIRSDVPHGCGNTCGKVGSGGPECNHSCSLLCHPGPCPPCEAIQSRQVFRYLPQTYQLLTCHCKSENKSTLCDSSTSRVVAFSCGRPCDKLLSCQNHKCSDNCHVGACDPCSLSPEIVLRCPCGQTSVTEACRKCNIPPRKRCLDPIPVCGKVCGKSLPCGGSGVPHKCSALCHANPTCPTCPLLTNFKCRCGSKTFELSCAQYDPEKEYRCEKRCTKKKSCGRHKCNAKCCIDEDHICVIVCDRPLRCGNHNCSLLCHNGHCPPCRVVSFHELNCECGASVIYPPIPCGTKRPPCTMPCGREHDCDHPVLHHCHSDAQCPPCTMLTEKWCHGKHALRKNVMCHIKNVSCGMPCKRMLSCGRHECSRPCHPDSCLPPGNKCKLVCEKPNAECGHGCSSPCHDGQCPEIKCKVVSDVTCSCGRRQETMICWKREKEYDRLVCYMTNLELKQLRDAATTSSNGGKTENEISAEAVLSTIQAKIPKAQVLECDKECSRVERNRKMMAALQLEDPDATSTFGTPNYSEFLTSFAKKNPQFVENVHDRLTGLVVKAKRSKRKNETYGFESMNRDKRKIVHEYSDHFGCLSESFDEEPNRSVVCTASKDKSYLPAVSLVDAVFRPNICSERKNAFNDVEIFQNTKSQIMRPANGRMLQPGGSTLSPRGSGGMVALGCGGAALAPSTQPIKLAPSANSTFRNFAHPTTSETLPTLPGADFPPLS</sequence>
<proteinExistence type="inferred from homology"/>
<dbReference type="PROSITE" id="PS51061">
    <property type="entry name" value="R3H"/>
    <property type="match status" value="1"/>
</dbReference>
<evidence type="ECO:0000313" key="15">
    <source>
        <dbReference type="Proteomes" id="UP000198287"/>
    </source>
</evidence>
<comment type="similarity">
    <text evidence="2">Belongs to the NFX1 family.</text>
</comment>
<feature type="compositionally biased region" description="Basic residues" evidence="11">
    <location>
        <begin position="36"/>
        <end position="53"/>
    </location>
</feature>
<feature type="region of interest" description="Disordered" evidence="11">
    <location>
        <begin position="1"/>
        <end position="182"/>
    </location>
</feature>
<feature type="compositionally biased region" description="Basic and acidic residues" evidence="11">
    <location>
        <begin position="155"/>
        <end position="182"/>
    </location>
</feature>
<dbReference type="CDD" id="cd06008">
    <property type="entry name" value="NF-X1-zinc-finger"/>
    <property type="match status" value="4"/>
</dbReference>
<organism evidence="14 15">
    <name type="scientific">Folsomia candida</name>
    <name type="common">Springtail</name>
    <dbReference type="NCBI Taxonomy" id="158441"/>
    <lineage>
        <taxon>Eukaryota</taxon>
        <taxon>Metazoa</taxon>
        <taxon>Ecdysozoa</taxon>
        <taxon>Arthropoda</taxon>
        <taxon>Hexapoda</taxon>
        <taxon>Collembola</taxon>
        <taxon>Entomobryomorpha</taxon>
        <taxon>Isotomoidea</taxon>
        <taxon>Isotomidae</taxon>
        <taxon>Proisotominae</taxon>
        <taxon>Folsomia</taxon>
    </lineage>
</organism>
<evidence type="ECO:0000256" key="8">
    <source>
        <dbReference type="ARBA" id="ARBA00023163"/>
    </source>
</evidence>
<dbReference type="Proteomes" id="UP000198287">
    <property type="component" value="Unassembled WGS sequence"/>
</dbReference>
<dbReference type="PANTHER" id="PTHR12360:SF12">
    <property type="entry name" value="TRANSCRIPTIONAL REPRESSOR NF-X1"/>
    <property type="match status" value="1"/>
</dbReference>
<dbReference type="InterPro" id="IPR036867">
    <property type="entry name" value="R3H_dom_sf"/>
</dbReference>
<dbReference type="PANTHER" id="PTHR12360">
    <property type="entry name" value="NUCLEAR TRANSCRIPTION FACTOR, X-BOX BINDING 1 NFX1"/>
    <property type="match status" value="1"/>
</dbReference>
<evidence type="ECO:0000256" key="2">
    <source>
        <dbReference type="ARBA" id="ARBA00007269"/>
    </source>
</evidence>
<evidence type="ECO:0000256" key="3">
    <source>
        <dbReference type="ARBA" id="ARBA00022723"/>
    </source>
</evidence>
<dbReference type="SMART" id="SM00393">
    <property type="entry name" value="R3H"/>
    <property type="match status" value="1"/>
</dbReference>
<dbReference type="GO" id="GO:0005634">
    <property type="term" value="C:nucleus"/>
    <property type="evidence" value="ECO:0007669"/>
    <property type="project" value="UniProtKB-SubCell"/>
</dbReference>
<dbReference type="STRING" id="158441.A0A226DQ05"/>
<protein>
    <submittedName>
        <fullName evidence="14">Protein shuttle craft</fullName>
    </submittedName>
</protein>
<dbReference type="SUPFAM" id="SSF82708">
    <property type="entry name" value="R3H domain"/>
    <property type="match status" value="1"/>
</dbReference>
<dbReference type="GO" id="GO:0008270">
    <property type="term" value="F:zinc ion binding"/>
    <property type="evidence" value="ECO:0007669"/>
    <property type="project" value="UniProtKB-KW"/>
</dbReference>
<feature type="compositionally biased region" description="Polar residues" evidence="11">
    <location>
        <begin position="84"/>
        <end position="117"/>
    </location>
</feature>
<dbReference type="InterPro" id="IPR001841">
    <property type="entry name" value="Znf_RING"/>
</dbReference>
<dbReference type="InterPro" id="IPR001374">
    <property type="entry name" value="R3H_dom"/>
</dbReference>
<dbReference type="PROSITE" id="PS50089">
    <property type="entry name" value="ZF_RING_2"/>
    <property type="match status" value="1"/>
</dbReference>
<dbReference type="Gene3D" id="3.30.1370.50">
    <property type="entry name" value="R3H-like domain"/>
    <property type="match status" value="1"/>
</dbReference>
<keyword evidence="3" id="KW-0479">Metal-binding</keyword>
<dbReference type="InterPro" id="IPR034078">
    <property type="entry name" value="NFX1_fam"/>
</dbReference>
<evidence type="ECO:0000256" key="1">
    <source>
        <dbReference type="ARBA" id="ARBA00004123"/>
    </source>
</evidence>
<dbReference type="SUPFAM" id="SSF57850">
    <property type="entry name" value="RING/U-box"/>
    <property type="match status" value="1"/>
</dbReference>
<evidence type="ECO:0000256" key="11">
    <source>
        <dbReference type="SAM" id="MobiDB-lite"/>
    </source>
</evidence>
<evidence type="ECO:0000256" key="6">
    <source>
        <dbReference type="ARBA" id="ARBA00022833"/>
    </source>
</evidence>
<comment type="subcellular location">
    <subcellularLocation>
        <location evidence="1">Nucleus</location>
    </subcellularLocation>
</comment>
<dbReference type="EMBL" id="LNIX01000014">
    <property type="protein sequence ID" value="OXA46751.1"/>
    <property type="molecule type" value="Genomic_DNA"/>
</dbReference>
<name>A0A226DQ05_FOLCA</name>
<keyword evidence="8" id="KW-0804">Transcription</keyword>
<feature type="compositionally biased region" description="Polar residues" evidence="11">
    <location>
        <begin position="62"/>
        <end position="73"/>
    </location>
</feature>
<keyword evidence="6" id="KW-0862">Zinc</keyword>
<evidence type="ECO:0000256" key="5">
    <source>
        <dbReference type="ARBA" id="ARBA00022771"/>
    </source>
</evidence>
<keyword evidence="9" id="KW-0539">Nucleus</keyword>
<keyword evidence="4" id="KW-0677">Repeat</keyword>
<feature type="region of interest" description="Disordered" evidence="11">
    <location>
        <begin position="960"/>
        <end position="979"/>
    </location>
</feature>
<keyword evidence="5 10" id="KW-0863">Zinc-finger</keyword>
<keyword evidence="15" id="KW-1185">Reference proteome</keyword>
<dbReference type="GO" id="GO:0000977">
    <property type="term" value="F:RNA polymerase II transcription regulatory region sequence-specific DNA binding"/>
    <property type="evidence" value="ECO:0007669"/>
    <property type="project" value="TreeGrafter"/>
</dbReference>
<evidence type="ECO:0000313" key="14">
    <source>
        <dbReference type="EMBL" id="OXA46751.1"/>
    </source>
</evidence>
<feature type="domain" description="RING-type" evidence="12">
    <location>
        <begin position="194"/>
        <end position="241"/>
    </location>
</feature>
<dbReference type="SMART" id="SM00438">
    <property type="entry name" value="ZnF_NFX"/>
    <property type="match status" value="8"/>
</dbReference>
<dbReference type="OrthoDB" id="6512771at2759"/>
<feature type="domain" description="R3H" evidence="13">
    <location>
        <begin position="796"/>
        <end position="864"/>
    </location>
</feature>
<dbReference type="Pfam" id="PF01424">
    <property type="entry name" value="R3H"/>
    <property type="match status" value="1"/>
</dbReference>
<dbReference type="InterPro" id="IPR000967">
    <property type="entry name" value="Znf_NFX1"/>
</dbReference>